<evidence type="ECO:0008006" key="5">
    <source>
        <dbReference type="Google" id="ProtNLM"/>
    </source>
</evidence>
<name>A0ABM1XYF6_AEDAL</name>
<dbReference type="Proteomes" id="UP000069940">
    <property type="component" value="Unassembled WGS sequence"/>
</dbReference>
<keyword evidence="4" id="KW-1185">Reference proteome</keyword>
<dbReference type="EnsemblMetazoa" id="AALFPA23_003987.R4717">
    <property type="protein sequence ID" value="AALFPA23_003987.P4717"/>
    <property type="gene ID" value="AALFPA23_003987"/>
</dbReference>
<evidence type="ECO:0000313" key="3">
    <source>
        <dbReference type="EnsemblMetazoa" id="AALFPA23_003987.P4717"/>
    </source>
</evidence>
<organism evidence="3 4">
    <name type="scientific">Aedes albopictus</name>
    <name type="common">Asian tiger mosquito</name>
    <name type="synonym">Stegomyia albopicta</name>
    <dbReference type="NCBI Taxonomy" id="7160"/>
    <lineage>
        <taxon>Eukaryota</taxon>
        <taxon>Metazoa</taxon>
        <taxon>Ecdysozoa</taxon>
        <taxon>Arthropoda</taxon>
        <taxon>Hexapoda</taxon>
        <taxon>Insecta</taxon>
        <taxon>Pterygota</taxon>
        <taxon>Neoptera</taxon>
        <taxon>Endopterygota</taxon>
        <taxon>Diptera</taxon>
        <taxon>Nematocera</taxon>
        <taxon>Culicoidea</taxon>
        <taxon>Culicidae</taxon>
        <taxon>Culicinae</taxon>
        <taxon>Aedini</taxon>
        <taxon>Aedes</taxon>
        <taxon>Stegomyia</taxon>
    </lineage>
</organism>
<feature type="region of interest" description="Disordered" evidence="1">
    <location>
        <begin position="38"/>
        <end position="102"/>
    </location>
</feature>
<reference evidence="3" key="2">
    <citation type="submission" date="2025-05" db="UniProtKB">
        <authorList>
            <consortium name="EnsemblMetazoa"/>
        </authorList>
    </citation>
    <scope>IDENTIFICATION</scope>
    <source>
        <strain evidence="3">Foshan</strain>
    </source>
</reference>
<evidence type="ECO:0000313" key="4">
    <source>
        <dbReference type="Proteomes" id="UP000069940"/>
    </source>
</evidence>
<keyword evidence="2" id="KW-0732">Signal</keyword>
<feature type="chain" id="PRO_5045079775" description="Secreted protein" evidence="2">
    <location>
        <begin position="21"/>
        <end position="200"/>
    </location>
</feature>
<protein>
    <recommendedName>
        <fullName evidence="5">Secreted protein</fullName>
    </recommendedName>
</protein>
<dbReference type="RefSeq" id="XP_029733720.2">
    <property type="nucleotide sequence ID" value="XM_029877860.2"/>
</dbReference>
<sequence>METHIFLTLVLAMFLSGTSAAPCFDCCCCCGPVEPQAEYTDSDTSVEEHKETRSAPFLNDMSNGLADSEAGASTAQEMAAATEGAPAQAINSASSQQPVQQIPQYPVQQPVHYPAFPPAFQAPYHTAHPPVLNPVYHPNYHPAQPPAYHHPGHHPAHSYHHPGGFVTPAPPPSGLQHGNHPLPRVYKTTDQTVYDVYYNH</sequence>
<evidence type="ECO:0000256" key="1">
    <source>
        <dbReference type="SAM" id="MobiDB-lite"/>
    </source>
</evidence>
<reference evidence="4" key="1">
    <citation type="journal article" date="2015" name="Proc. Natl. Acad. Sci. U.S.A.">
        <title>Genome sequence of the Asian Tiger mosquito, Aedes albopictus, reveals insights into its biology, genetics, and evolution.</title>
        <authorList>
            <person name="Chen X.G."/>
            <person name="Jiang X."/>
            <person name="Gu J."/>
            <person name="Xu M."/>
            <person name="Wu Y."/>
            <person name="Deng Y."/>
            <person name="Zhang C."/>
            <person name="Bonizzoni M."/>
            <person name="Dermauw W."/>
            <person name="Vontas J."/>
            <person name="Armbruster P."/>
            <person name="Huang X."/>
            <person name="Yang Y."/>
            <person name="Zhang H."/>
            <person name="He W."/>
            <person name="Peng H."/>
            <person name="Liu Y."/>
            <person name="Wu K."/>
            <person name="Chen J."/>
            <person name="Lirakis M."/>
            <person name="Topalis P."/>
            <person name="Van Leeuwen T."/>
            <person name="Hall A.B."/>
            <person name="Jiang X."/>
            <person name="Thorpe C."/>
            <person name="Mueller R.L."/>
            <person name="Sun C."/>
            <person name="Waterhouse R.M."/>
            <person name="Yan G."/>
            <person name="Tu Z.J."/>
            <person name="Fang X."/>
            <person name="James A.A."/>
        </authorList>
    </citation>
    <scope>NUCLEOTIDE SEQUENCE [LARGE SCALE GENOMIC DNA]</scope>
    <source>
        <strain evidence="4">Foshan</strain>
    </source>
</reference>
<evidence type="ECO:0000256" key="2">
    <source>
        <dbReference type="SAM" id="SignalP"/>
    </source>
</evidence>
<proteinExistence type="predicted"/>
<dbReference type="GeneID" id="115269282"/>
<accession>A0ABM1XYF6</accession>
<feature type="signal peptide" evidence="2">
    <location>
        <begin position="1"/>
        <end position="20"/>
    </location>
</feature>